<dbReference type="Proteomes" id="UP000198500">
    <property type="component" value="Unassembled WGS sequence"/>
</dbReference>
<feature type="signal peptide" evidence="1">
    <location>
        <begin position="1"/>
        <end position="27"/>
    </location>
</feature>
<gene>
    <name evidence="2" type="ORF">SAMN05443545_103158</name>
</gene>
<name>A0A1H2XBF9_9GAMM</name>
<reference evidence="2 3" key="1">
    <citation type="submission" date="2016-10" db="EMBL/GenBank/DDBJ databases">
        <authorList>
            <person name="de Groot N.N."/>
        </authorList>
    </citation>
    <scope>NUCLEOTIDE SEQUENCE [LARGE SCALE GENOMIC DNA]</scope>
    <source>
        <strain evidence="2 3">DSM 19219</strain>
    </source>
</reference>
<dbReference type="EMBL" id="FNNI01000003">
    <property type="protein sequence ID" value="SDW90233.1"/>
    <property type="molecule type" value="Genomic_DNA"/>
</dbReference>
<sequence length="171" mass="18580">MVKCLRYAPRTALILTWMLAVPSTSQADLYIAPGMTSEDTVTLTLGIDRDFPLDDWSPALSLRLTGSLLLLERHGGDNAALTLSPALRYTFADTPTKPFLEAGIGGALFLDASMEDRDLSTAFQFEDRLAAGLHLDGGSEIGLSATHYSNASIKKPNDGFEVYSLTYRHPL</sequence>
<keyword evidence="1" id="KW-0732">Signal</keyword>
<evidence type="ECO:0000313" key="2">
    <source>
        <dbReference type="EMBL" id="SDW90233.1"/>
    </source>
</evidence>
<dbReference type="OrthoDB" id="9797122at2"/>
<dbReference type="RefSeq" id="WP_092568747.1">
    <property type="nucleotide sequence ID" value="NZ_BMXH01000004.1"/>
</dbReference>
<evidence type="ECO:0000256" key="1">
    <source>
        <dbReference type="SAM" id="SignalP"/>
    </source>
</evidence>
<dbReference type="Gene3D" id="2.40.160.20">
    <property type="match status" value="1"/>
</dbReference>
<feature type="chain" id="PRO_5011496162" evidence="1">
    <location>
        <begin position="28"/>
        <end position="171"/>
    </location>
</feature>
<protein>
    <submittedName>
        <fullName evidence="2">Lipid A 3-O-deacylase</fullName>
    </submittedName>
</protein>
<proteinExistence type="predicted"/>
<keyword evidence="3" id="KW-1185">Reference proteome</keyword>
<dbReference type="InterPro" id="IPR018550">
    <property type="entry name" value="Lipid-A_deacylase-rel"/>
</dbReference>
<accession>A0A1H2XBF9</accession>
<evidence type="ECO:0000313" key="3">
    <source>
        <dbReference type="Proteomes" id="UP000198500"/>
    </source>
</evidence>
<organism evidence="2 3">
    <name type="scientific">Aidingimonas halophila</name>
    <dbReference type="NCBI Taxonomy" id="574349"/>
    <lineage>
        <taxon>Bacteria</taxon>
        <taxon>Pseudomonadati</taxon>
        <taxon>Pseudomonadota</taxon>
        <taxon>Gammaproteobacteria</taxon>
        <taxon>Oceanospirillales</taxon>
        <taxon>Halomonadaceae</taxon>
        <taxon>Aidingimonas</taxon>
    </lineage>
</organism>
<dbReference type="Pfam" id="PF09411">
    <property type="entry name" value="PagL"/>
    <property type="match status" value="1"/>
</dbReference>
<dbReference type="STRING" id="574349.SAMN05443545_103158"/>
<dbReference type="AlphaFoldDB" id="A0A1H2XBF9"/>